<organism evidence="3">
    <name type="scientific">Clastoptera arizonana</name>
    <name type="common">Arizona spittle bug</name>
    <dbReference type="NCBI Taxonomy" id="38151"/>
    <lineage>
        <taxon>Eukaryota</taxon>
        <taxon>Metazoa</taxon>
        <taxon>Ecdysozoa</taxon>
        <taxon>Arthropoda</taxon>
        <taxon>Hexapoda</taxon>
        <taxon>Insecta</taxon>
        <taxon>Pterygota</taxon>
        <taxon>Neoptera</taxon>
        <taxon>Paraneoptera</taxon>
        <taxon>Hemiptera</taxon>
        <taxon>Auchenorrhyncha</taxon>
        <taxon>Cercopoidea</taxon>
        <taxon>Clastopteridae</taxon>
        <taxon>Clastoptera</taxon>
    </lineage>
</organism>
<dbReference type="InterPro" id="IPR036179">
    <property type="entry name" value="Ig-like_dom_sf"/>
</dbReference>
<dbReference type="InterPro" id="IPR013162">
    <property type="entry name" value="CD80_C2-set"/>
</dbReference>
<protein>
    <recommendedName>
        <fullName evidence="2">Ig-like domain-containing protein</fullName>
    </recommendedName>
</protein>
<accession>A0A1B6CJI5</accession>
<reference evidence="3" key="1">
    <citation type="submission" date="2015-12" db="EMBL/GenBank/DDBJ databases">
        <title>De novo transcriptome assembly of four potential Pierce s Disease insect vectors from Arizona vineyards.</title>
        <authorList>
            <person name="Tassone E.E."/>
        </authorList>
    </citation>
    <scope>NUCLEOTIDE SEQUENCE</scope>
</reference>
<proteinExistence type="predicted"/>
<dbReference type="InterPro" id="IPR013783">
    <property type="entry name" value="Ig-like_fold"/>
</dbReference>
<dbReference type="AlphaFoldDB" id="A0A1B6CJI5"/>
<feature type="domain" description="Ig-like" evidence="2">
    <location>
        <begin position="85"/>
        <end position="134"/>
    </location>
</feature>
<dbReference type="PROSITE" id="PS50835">
    <property type="entry name" value="IG_LIKE"/>
    <property type="match status" value="2"/>
</dbReference>
<evidence type="ECO:0000259" key="2">
    <source>
        <dbReference type="PROSITE" id="PS50835"/>
    </source>
</evidence>
<dbReference type="Pfam" id="PF08205">
    <property type="entry name" value="C2-set_2"/>
    <property type="match status" value="1"/>
</dbReference>
<dbReference type="PANTHER" id="PTHR23278">
    <property type="entry name" value="SIDESTEP PROTEIN"/>
    <property type="match status" value="1"/>
</dbReference>
<name>A0A1B6CJI5_9HEMI</name>
<feature type="non-terminal residue" evidence="3">
    <location>
        <position position="1"/>
    </location>
</feature>
<dbReference type="SUPFAM" id="SSF48726">
    <property type="entry name" value="Immunoglobulin"/>
    <property type="match status" value="1"/>
</dbReference>
<feature type="domain" description="Ig-like" evidence="2">
    <location>
        <begin position="1"/>
        <end position="80"/>
    </location>
</feature>
<keyword evidence="1" id="KW-1015">Disulfide bond</keyword>
<evidence type="ECO:0000256" key="1">
    <source>
        <dbReference type="ARBA" id="ARBA00023157"/>
    </source>
</evidence>
<sequence length="134" mass="14628">SRYEMACQSSGSRPPAVITWSKGGDLITKDVRQVTSLDGNVTTSTVTITPAPEDTGLSLSCRAINPSMEDAVIEDSWTLNVHYAPIVKVEIVGNKNASIVEGVDVRMLCKVKANPRIKNISWIFNFVRLGPHDE</sequence>
<dbReference type="InterPro" id="IPR007110">
    <property type="entry name" value="Ig-like_dom"/>
</dbReference>
<feature type="non-terminal residue" evidence="3">
    <location>
        <position position="134"/>
    </location>
</feature>
<dbReference type="EMBL" id="GEDC01023679">
    <property type="protein sequence ID" value="JAS13619.1"/>
    <property type="molecule type" value="Transcribed_RNA"/>
</dbReference>
<gene>
    <name evidence="3" type="ORF">g.1177</name>
</gene>
<dbReference type="Gene3D" id="2.60.40.10">
    <property type="entry name" value="Immunoglobulins"/>
    <property type="match status" value="2"/>
</dbReference>
<dbReference type="PANTHER" id="PTHR23278:SF19">
    <property type="entry name" value="OBSCURIN"/>
    <property type="match status" value="1"/>
</dbReference>
<evidence type="ECO:0000313" key="3">
    <source>
        <dbReference type="EMBL" id="JAS13619.1"/>
    </source>
</evidence>